<organism evidence="3 4">
    <name type="scientific">Streptococcus mitis SK597</name>
    <dbReference type="NCBI Taxonomy" id="585204"/>
    <lineage>
        <taxon>Bacteria</taxon>
        <taxon>Bacillati</taxon>
        <taxon>Bacillota</taxon>
        <taxon>Bacilli</taxon>
        <taxon>Lactobacillales</taxon>
        <taxon>Streptococcaceae</taxon>
        <taxon>Streptococcus</taxon>
        <taxon>Streptococcus mitis group</taxon>
    </lineage>
</organism>
<dbReference type="RefSeq" id="WP_000732626.1">
    <property type="nucleotide sequence ID" value="NZ_AEDV01000048.1"/>
</dbReference>
<protein>
    <recommendedName>
        <fullName evidence="5">Lipoprotein</fullName>
    </recommendedName>
</protein>
<evidence type="ECO:0000313" key="3">
    <source>
        <dbReference type="EMBL" id="EFO00514.1"/>
    </source>
</evidence>
<evidence type="ECO:0000256" key="1">
    <source>
        <dbReference type="SAM" id="MobiDB-lite"/>
    </source>
</evidence>
<evidence type="ECO:0000313" key="4">
    <source>
        <dbReference type="Proteomes" id="UP000003316"/>
    </source>
</evidence>
<sequence length="160" mass="17864">MKKLFLFSISILAISILTACQHQSENTSATSSEAISSSTSSTSSTSEEKKTDYTLYNTVLKEYAKVLDGSSASPKELNSKANLKNTYPKEYSGLQYSLYDLDQNGTDELLVALKTDSNYYDLLDIRTLKNGEVIRLTNAENNLDFIGERVHFNPLENGYF</sequence>
<dbReference type="Proteomes" id="UP000003316">
    <property type="component" value="Unassembled WGS sequence"/>
</dbReference>
<name>E1LSR1_STRMT</name>
<accession>E1LSR1</accession>
<dbReference type="PROSITE" id="PS51257">
    <property type="entry name" value="PROKAR_LIPOPROTEIN"/>
    <property type="match status" value="1"/>
</dbReference>
<reference evidence="3 4" key="1">
    <citation type="submission" date="2010-09" db="EMBL/GenBank/DDBJ databases">
        <authorList>
            <person name="Daugherty S.C."/>
            <person name="Tallon L.J."/>
            <person name="Jones K.M."/>
            <person name="Liu X."/>
            <person name="Kilian M."/>
            <person name="Tettelin H."/>
        </authorList>
    </citation>
    <scope>NUCLEOTIDE SEQUENCE [LARGE SCALE GENOMIC DNA]</scope>
    <source>
        <strain evidence="3 4">SK597</strain>
    </source>
</reference>
<keyword evidence="2" id="KW-0732">Signal</keyword>
<feature type="signal peptide" evidence="2">
    <location>
        <begin position="1"/>
        <end position="19"/>
    </location>
</feature>
<dbReference type="eggNOG" id="ENOG5030920">
    <property type="taxonomic scope" value="Bacteria"/>
</dbReference>
<comment type="caution">
    <text evidence="3">The sequence shown here is derived from an EMBL/GenBank/DDBJ whole genome shotgun (WGS) entry which is preliminary data.</text>
</comment>
<evidence type="ECO:0008006" key="5">
    <source>
        <dbReference type="Google" id="ProtNLM"/>
    </source>
</evidence>
<feature type="compositionally biased region" description="Low complexity" evidence="1">
    <location>
        <begin position="28"/>
        <end position="45"/>
    </location>
</feature>
<feature type="region of interest" description="Disordered" evidence="1">
    <location>
        <begin position="28"/>
        <end position="48"/>
    </location>
</feature>
<feature type="chain" id="PRO_5039177251" description="Lipoprotein" evidence="2">
    <location>
        <begin position="20"/>
        <end position="160"/>
    </location>
</feature>
<proteinExistence type="predicted"/>
<dbReference type="AlphaFoldDB" id="E1LSR1"/>
<evidence type="ECO:0000256" key="2">
    <source>
        <dbReference type="SAM" id="SignalP"/>
    </source>
</evidence>
<dbReference type="EMBL" id="AEDV01000048">
    <property type="protein sequence ID" value="EFO00514.1"/>
    <property type="molecule type" value="Genomic_DNA"/>
</dbReference>
<gene>
    <name evidence="3" type="ORF">SMSK597_1020</name>
</gene>